<keyword evidence="2" id="KW-1185">Reference proteome</keyword>
<name>A0AAE0Z789_9GAST</name>
<dbReference type="AlphaFoldDB" id="A0AAE0Z789"/>
<proteinExistence type="predicted"/>
<evidence type="ECO:0000313" key="2">
    <source>
        <dbReference type="Proteomes" id="UP001283361"/>
    </source>
</evidence>
<dbReference type="EMBL" id="JAWDGP010004484">
    <property type="protein sequence ID" value="KAK3763945.1"/>
    <property type="molecule type" value="Genomic_DNA"/>
</dbReference>
<protein>
    <submittedName>
        <fullName evidence="1">Uncharacterized protein</fullName>
    </submittedName>
</protein>
<sequence length="129" mass="14701">MKEVALTKMVSVLEHYRHHKVTECANIETSWSRALNRWASTKTDTAIPLQLSSRVFFLLVSRTNIPDQPSQTNIKMSQPTGGQQDVYVCRVRDRNLSPWNCPCRKLSLPNTRSTCDVQLGSWPTGLNQQ</sequence>
<reference evidence="1" key="1">
    <citation type="journal article" date="2023" name="G3 (Bethesda)">
        <title>A reference genome for the long-term kleptoplast-retaining sea slug Elysia crispata morphotype clarki.</title>
        <authorList>
            <person name="Eastman K.E."/>
            <person name="Pendleton A.L."/>
            <person name="Shaikh M.A."/>
            <person name="Suttiyut T."/>
            <person name="Ogas R."/>
            <person name="Tomko P."/>
            <person name="Gavelis G."/>
            <person name="Widhalm J.R."/>
            <person name="Wisecaver J.H."/>
        </authorList>
    </citation>
    <scope>NUCLEOTIDE SEQUENCE</scope>
    <source>
        <strain evidence="1">ECLA1</strain>
    </source>
</reference>
<organism evidence="1 2">
    <name type="scientific">Elysia crispata</name>
    <name type="common">lettuce slug</name>
    <dbReference type="NCBI Taxonomy" id="231223"/>
    <lineage>
        <taxon>Eukaryota</taxon>
        <taxon>Metazoa</taxon>
        <taxon>Spiralia</taxon>
        <taxon>Lophotrochozoa</taxon>
        <taxon>Mollusca</taxon>
        <taxon>Gastropoda</taxon>
        <taxon>Heterobranchia</taxon>
        <taxon>Euthyneura</taxon>
        <taxon>Panpulmonata</taxon>
        <taxon>Sacoglossa</taxon>
        <taxon>Placobranchoidea</taxon>
        <taxon>Plakobranchidae</taxon>
        <taxon>Elysia</taxon>
    </lineage>
</organism>
<accession>A0AAE0Z789</accession>
<dbReference type="Proteomes" id="UP001283361">
    <property type="component" value="Unassembled WGS sequence"/>
</dbReference>
<gene>
    <name evidence="1" type="ORF">RRG08_050591</name>
</gene>
<evidence type="ECO:0000313" key="1">
    <source>
        <dbReference type="EMBL" id="KAK3763945.1"/>
    </source>
</evidence>
<comment type="caution">
    <text evidence="1">The sequence shown here is derived from an EMBL/GenBank/DDBJ whole genome shotgun (WGS) entry which is preliminary data.</text>
</comment>